<comment type="caution">
    <text evidence="3">The sequence shown here is derived from an EMBL/GenBank/DDBJ whole genome shotgun (WGS) entry which is preliminary data.</text>
</comment>
<name>A0ABD1S068_9LAMI</name>
<dbReference type="EMBL" id="JBFOLK010000008">
    <property type="protein sequence ID" value="KAL2493343.1"/>
    <property type="molecule type" value="Genomic_DNA"/>
</dbReference>
<proteinExistence type="inferred from homology"/>
<dbReference type="Pfam" id="PF05564">
    <property type="entry name" value="Auxin_repressed"/>
    <property type="match status" value="1"/>
</dbReference>
<dbReference type="Proteomes" id="UP001604336">
    <property type="component" value="Unassembled WGS sequence"/>
</dbReference>
<keyword evidence="4" id="KW-1185">Reference proteome</keyword>
<evidence type="ECO:0000313" key="4">
    <source>
        <dbReference type="Proteomes" id="UP001604336"/>
    </source>
</evidence>
<dbReference type="PANTHER" id="PTHR33565:SF20">
    <property type="entry name" value="DORMANCY-ASSOCIATED PROTEIN HOMOLOG 4"/>
    <property type="match status" value="1"/>
</dbReference>
<dbReference type="InterPro" id="IPR008406">
    <property type="entry name" value="DRM/ARP"/>
</dbReference>
<gene>
    <name evidence="3" type="ORF">Adt_28971</name>
</gene>
<reference evidence="4" key="1">
    <citation type="submission" date="2024-07" db="EMBL/GenBank/DDBJ databases">
        <title>Two chromosome-level genome assemblies of Korean endemic species Abeliophyllum distichum and Forsythia ovata (Oleaceae).</title>
        <authorList>
            <person name="Jang H."/>
        </authorList>
    </citation>
    <scope>NUCLEOTIDE SEQUENCE [LARGE SCALE GENOMIC DNA]</scope>
</reference>
<accession>A0ABD1S068</accession>
<evidence type="ECO:0000256" key="2">
    <source>
        <dbReference type="SAM" id="MobiDB-lite"/>
    </source>
</evidence>
<sequence>MGFLHKLWDETLAGPTPDSGLGKLRKYNSLSADSRSAADIPPSVVIPPPLDDQIPISRSITIIRTNSGSSGNLNTSLDSGSALNSPAGSSTPTSPFSPSTPGGNFKKLTRRKSTSATMHHSDPKSPTGYDWIVLSALDR</sequence>
<organism evidence="3 4">
    <name type="scientific">Abeliophyllum distichum</name>
    <dbReference type="NCBI Taxonomy" id="126358"/>
    <lineage>
        <taxon>Eukaryota</taxon>
        <taxon>Viridiplantae</taxon>
        <taxon>Streptophyta</taxon>
        <taxon>Embryophyta</taxon>
        <taxon>Tracheophyta</taxon>
        <taxon>Spermatophyta</taxon>
        <taxon>Magnoliopsida</taxon>
        <taxon>eudicotyledons</taxon>
        <taxon>Gunneridae</taxon>
        <taxon>Pentapetalae</taxon>
        <taxon>asterids</taxon>
        <taxon>lamiids</taxon>
        <taxon>Lamiales</taxon>
        <taxon>Oleaceae</taxon>
        <taxon>Forsythieae</taxon>
        <taxon>Abeliophyllum</taxon>
    </lineage>
</organism>
<evidence type="ECO:0000256" key="1">
    <source>
        <dbReference type="ARBA" id="ARBA00010502"/>
    </source>
</evidence>
<feature type="compositionally biased region" description="Low complexity" evidence="2">
    <location>
        <begin position="65"/>
        <end position="103"/>
    </location>
</feature>
<dbReference type="AlphaFoldDB" id="A0ABD1S068"/>
<protein>
    <submittedName>
        <fullName evidence="3">Dormancy/auxin associated family protein</fullName>
    </submittedName>
</protein>
<dbReference type="PANTHER" id="PTHR33565">
    <property type="entry name" value="DORMANCY-ASSOCIATED PROTEIN 1"/>
    <property type="match status" value="1"/>
</dbReference>
<feature type="region of interest" description="Disordered" evidence="2">
    <location>
        <begin position="65"/>
        <end position="130"/>
    </location>
</feature>
<evidence type="ECO:0000313" key="3">
    <source>
        <dbReference type="EMBL" id="KAL2493343.1"/>
    </source>
</evidence>
<feature type="region of interest" description="Disordered" evidence="2">
    <location>
        <begin position="32"/>
        <end position="51"/>
    </location>
</feature>
<comment type="similarity">
    <text evidence="1">Belongs to the DRM1/ARP family.</text>
</comment>